<evidence type="ECO:0000259" key="1">
    <source>
        <dbReference type="PROSITE" id="PS50181"/>
    </source>
</evidence>
<dbReference type="InterPro" id="IPR032675">
    <property type="entry name" value="LRR_dom_sf"/>
</dbReference>
<name>A0ABD1ZKH3_9MARC</name>
<dbReference type="InterPro" id="IPR036047">
    <property type="entry name" value="F-box-like_dom_sf"/>
</dbReference>
<dbReference type="EMBL" id="JBHFFA010000001">
    <property type="protein sequence ID" value="KAL2651943.1"/>
    <property type="molecule type" value="Genomic_DNA"/>
</dbReference>
<dbReference type="Proteomes" id="UP001605036">
    <property type="component" value="Unassembled WGS sequence"/>
</dbReference>
<dbReference type="Pfam" id="PF00646">
    <property type="entry name" value="F-box"/>
    <property type="match status" value="1"/>
</dbReference>
<organism evidence="2 3">
    <name type="scientific">Riccia fluitans</name>
    <dbReference type="NCBI Taxonomy" id="41844"/>
    <lineage>
        <taxon>Eukaryota</taxon>
        <taxon>Viridiplantae</taxon>
        <taxon>Streptophyta</taxon>
        <taxon>Embryophyta</taxon>
        <taxon>Marchantiophyta</taxon>
        <taxon>Marchantiopsida</taxon>
        <taxon>Marchantiidae</taxon>
        <taxon>Marchantiales</taxon>
        <taxon>Ricciaceae</taxon>
        <taxon>Riccia</taxon>
    </lineage>
</organism>
<protein>
    <recommendedName>
        <fullName evidence="1">F-box domain-containing protein</fullName>
    </recommendedName>
</protein>
<gene>
    <name evidence="2" type="ORF">R1flu_020071</name>
</gene>
<evidence type="ECO:0000313" key="3">
    <source>
        <dbReference type="Proteomes" id="UP001605036"/>
    </source>
</evidence>
<dbReference type="Gene3D" id="3.80.10.10">
    <property type="entry name" value="Ribonuclease Inhibitor"/>
    <property type="match status" value="2"/>
</dbReference>
<dbReference type="SMART" id="SM00367">
    <property type="entry name" value="LRR_CC"/>
    <property type="match status" value="6"/>
</dbReference>
<comment type="caution">
    <text evidence="2">The sequence shown here is derived from an EMBL/GenBank/DDBJ whole genome shotgun (WGS) entry which is preliminary data.</text>
</comment>
<reference evidence="2 3" key="1">
    <citation type="submission" date="2024-09" db="EMBL/GenBank/DDBJ databases">
        <title>Chromosome-scale assembly of Riccia fluitans.</title>
        <authorList>
            <person name="Paukszto L."/>
            <person name="Sawicki J."/>
            <person name="Karawczyk K."/>
            <person name="Piernik-Szablinska J."/>
            <person name="Szczecinska M."/>
            <person name="Mazdziarz M."/>
        </authorList>
    </citation>
    <scope>NUCLEOTIDE SEQUENCE [LARGE SCALE GENOMIC DNA]</scope>
    <source>
        <strain evidence="2">Rf_01</strain>
        <tissue evidence="2">Aerial parts of the thallus</tissue>
    </source>
</reference>
<dbReference type="Gene3D" id="1.20.1280.50">
    <property type="match status" value="1"/>
</dbReference>
<sequence>MSLLSDDALVVVLHHLSTRELLVSTAFVCKRWHRICKEYLVYELVPSAFNIGDRPWGNMSEKDLYELAVSYSSSLERVSFHGLKRLDPSRSIIPLFPLLPKLKDLAIVSCPLESGDLEAIAMQLPTHLISLDLHSDHLSRVRCQDGVVPPPEDNVVSAIQQRCSQLQKLNLDSCSSISMQGLEKLLQANQFLTSLDLHSHALGWPQVAQIFKTCKSLQHFSLVSPLLVESYNSSEEDREDGSYRRRYLRRSEEQTAAVRFQLPRNLTSLRLYSSPHRSIYLEMAAPAMEFLRQNGMQLTHLHAQRVYNTTWQAIQTWCPNLKMLDLSHCKHESITLQGVESLVLCGLIQMLKKLEHIALPAATDVILKRLGDFCPNLKELRFEGFGQNTSPNYFLGVTDTGVVALAEGCPELRVLSLAGCRRITIRSIRTIAFHCRQLKVLILSHCRGIKDDSVPLMLPRLSTSLVFLDLVGCKITLLSLQTILQYAGVTTLRVVVVKLPVNKIEALNNQPGHPRLQFKASTSSTRWDGFYNAVQYE</sequence>
<keyword evidence="3" id="KW-1185">Reference proteome</keyword>
<evidence type="ECO:0000313" key="2">
    <source>
        <dbReference type="EMBL" id="KAL2651943.1"/>
    </source>
</evidence>
<dbReference type="SUPFAM" id="SSF52047">
    <property type="entry name" value="RNI-like"/>
    <property type="match status" value="1"/>
</dbReference>
<dbReference type="AlphaFoldDB" id="A0ABD1ZKH3"/>
<feature type="domain" description="F-box" evidence="1">
    <location>
        <begin position="1"/>
        <end position="45"/>
    </location>
</feature>
<dbReference type="SUPFAM" id="SSF81383">
    <property type="entry name" value="F-box domain"/>
    <property type="match status" value="1"/>
</dbReference>
<accession>A0ABD1ZKH3</accession>
<proteinExistence type="predicted"/>
<dbReference type="PANTHER" id="PTHR13318">
    <property type="entry name" value="PARTNER OF PAIRED, ISOFORM B-RELATED"/>
    <property type="match status" value="1"/>
</dbReference>
<dbReference type="PROSITE" id="PS50181">
    <property type="entry name" value="FBOX"/>
    <property type="match status" value="1"/>
</dbReference>
<dbReference type="InterPro" id="IPR006553">
    <property type="entry name" value="Leu-rich_rpt_Cys-con_subtyp"/>
</dbReference>
<dbReference type="InterPro" id="IPR001810">
    <property type="entry name" value="F-box_dom"/>
</dbReference>